<dbReference type="PROSITE" id="PS50052">
    <property type="entry name" value="GUANYLATE_KINASE_2"/>
    <property type="match status" value="1"/>
</dbReference>
<dbReference type="Gene3D" id="3.40.50.300">
    <property type="entry name" value="P-loop containing nucleotide triphosphate hydrolases"/>
    <property type="match status" value="1"/>
</dbReference>
<comment type="similarity">
    <text evidence="1">Belongs to the guanylate kinase family.</text>
</comment>
<dbReference type="EMBL" id="BLKM01009851">
    <property type="protein sequence ID" value="GFG28378.1"/>
    <property type="molecule type" value="Genomic_DNA"/>
</dbReference>
<accession>A0A6L2PDF0</accession>
<dbReference type="Proteomes" id="UP000502823">
    <property type="component" value="Unassembled WGS sequence"/>
</dbReference>
<keyword evidence="2" id="KW-0808">Transferase</keyword>
<dbReference type="InterPro" id="IPR027417">
    <property type="entry name" value="P-loop_NTPase"/>
</dbReference>
<evidence type="ECO:0000256" key="3">
    <source>
        <dbReference type="ARBA" id="ARBA00022777"/>
    </source>
</evidence>
<evidence type="ECO:0000256" key="2">
    <source>
        <dbReference type="ARBA" id="ARBA00022679"/>
    </source>
</evidence>
<dbReference type="Pfam" id="PF00625">
    <property type="entry name" value="Guanylate_kin"/>
    <property type="match status" value="1"/>
</dbReference>
<gene>
    <name evidence="5" type="ORF">Cfor_01752</name>
</gene>
<evidence type="ECO:0000313" key="5">
    <source>
        <dbReference type="EMBL" id="GFG28378.1"/>
    </source>
</evidence>
<dbReference type="OrthoDB" id="6334211at2759"/>
<dbReference type="AlphaFoldDB" id="A0A6L2PDF0"/>
<proteinExistence type="inferred from homology"/>
<evidence type="ECO:0000313" key="6">
    <source>
        <dbReference type="Proteomes" id="UP000502823"/>
    </source>
</evidence>
<dbReference type="InParanoid" id="A0A6L2PDF0"/>
<reference evidence="6" key="1">
    <citation type="submission" date="2020-01" db="EMBL/GenBank/DDBJ databases">
        <title>Draft genome sequence of the Termite Coptotermes fromosanus.</title>
        <authorList>
            <person name="Itakura S."/>
            <person name="Yosikawa Y."/>
            <person name="Umezawa K."/>
        </authorList>
    </citation>
    <scope>NUCLEOTIDE SEQUENCE [LARGE SCALE GENOMIC DNA]</scope>
</reference>
<keyword evidence="3" id="KW-0418">Kinase</keyword>
<evidence type="ECO:0000256" key="1">
    <source>
        <dbReference type="ARBA" id="ARBA00005790"/>
    </source>
</evidence>
<feature type="domain" description="Guanylate kinase-like" evidence="4">
    <location>
        <begin position="1"/>
        <end position="95"/>
    </location>
</feature>
<name>A0A6L2PDF0_COPFO</name>
<evidence type="ECO:0000259" key="4">
    <source>
        <dbReference type="PROSITE" id="PS50052"/>
    </source>
</evidence>
<keyword evidence="6" id="KW-1185">Reference proteome</keyword>
<dbReference type="PANTHER" id="PTHR23117">
    <property type="entry name" value="GUANYLATE KINASE-RELATED"/>
    <property type="match status" value="1"/>
</dbReference>
<organism evidence="5 6">
    <name type="scientific">Coptotermes formosanus</name>
    <name type="common">Formosan subterranean termite</name>
    <dbReference type="NCBI Taxonomy" id="36987"/>
    <lineage>
        <taxon>Eukaryota</taxon>
        <taxon>Metazoa</taxon>
        <taxon>Ecdysozoa</taxon>
        <taxon>Arthropoda</taxon>
        <taxon>Hexapoda</taxon>
        <taxon>Insecta</taxon>
        <taxon>Pterygota</taxon>
        <taxon>Neoptera</taxon>
        <taxon>Polyneoptera</taxon>
        <taxon>Dictyoptera</taxon>
        <taxon>Blattodea</taxon>
        <taxon>Blattoidea</taxon>
        <taxon>Termitoidae</taxon>
        <taxon>Rhinotermitidae</taxon>
        <taxon>Coptotermes</taxon>
    </lineage>
</organism>
<sequence length="143" mass="16007">MSEGKVCVLDIDVQGVKQVKETDLNAYCVFIMPPSMEELECRLRDRGTESPESLQKRLDAAKEEIEYGKTPGNCDLVVVNTSVDKAYSSLREFVVRELLKDKVDGEFPGPSRARPTVYHAVGSFIYQAMRGGLVGWECTKVEK</sequence>
<dbReference type="GO" id="GO:0005829">
    <property type="term" value="C:cytosol"/>
    <property type="evidence" value="ECO:0007669"/>
    <property type="project" value="TreeGrafter"/>
</dbReference>
<dbReference type="GO" id="GO:0004385">
    <property type="term" value="F:GMP kinase activity"/>
    <property type="evidence" value="ECO:0007669"/>
    <property type="project" value="TreeGrafter"/>
</dbReference>
<comment type="caution">
    <text evidence="5">The sequence shown here is derived from an EMBL/GenBank/DDBJ whole genome shotgun (WGS) entry which is preliminary data.</text>
</comment>
<dbReference type="InterPro" id="IPR008145">
    <property type="entry name" value="GK/Ca_channel_bsu"/>
</dbReference>
<dbReference type="InterPro" id="IPR008144">
    <property type="entry name" value="Guanylate_kin-like_dom"/>
</dbReference>
<dbReference type="PANTHER" id="PTHR23117:SF13">
    <property type="entry name" value="GUANYLATE KINASE"/>
    <property type="match status" value="1"/>
</dbReference>
<protein>
    <recommendedName>
        <fullName evidence="4">Guanylate kinase-like domain-containing protein</fullName>
    </recommendedName>
</protein>
<dbReference type="SUPFAM" id="SSF52540">
    <property type="entry name" value="P-loop containing nucleoside triphosphate hydrolases"/>
    <property type="match status" value="1"/>
</dbReference>